<comment type="similarity">
    <text evidence="1">Belongs to the GTP cyclohydrolase I type 2/NIF3 family.</text>
</comment>
<proteinExistence type="inferred from homology"/>
<dbReference type="OrthoDB" id="9792792at2"/>
<accession>A0A511RKR2</accession>
<reference evidence="5 6" key="1">
    <citation type="submission" date="2019-07" db="EMBL/GenBank/DDBJ databases">
        <title>Whole genome shotgun sequence of Oceanithermus desulfurans NBRC 100063.</title>
        <authorList>
            <person name="Hosoyama A."/>
            <person name="Uohara A."/>
            <person name="Ohji S."/>
            <person name="Ichikawa N."/>
        </authorList>
    </citation>
    <scope>NUCLEOTIDE SEQUENCE [LARGE SCALE GENOMIC DNA]</scope>
    <source>
        <strain evidence="5 6">NBRC 100063</strain>
    </source>
</reference>
<dbReference type="FunFam" id="3.40.1390.30:FF:000001">
    <property type="entry name" value="GTP cyclohydrolase 1 type 2"/>
    <property type="match status" value="1"/>
</dbReference>
<organism evidence="5 6">
    <name type="scientific">Oceanithermus desulfurans NBRC 100063</name>
    <dbReference type="NCBI Taxonomy" id="1227550"/>
    <lineage>
        <taxon>Bacteria</taxon>
        <taxon>Thermotogati</taxon>
        <taxon>Deinococcota</taxon>
        <taxon>Deinococci</taxon>
        <taxon>Thermales</taxon>
        <taxon>Thermaceae</taxon>
        <taxon>Oceanithermus</taxon>
    </lineage>
</organism>
<dbReference type="PANTHER" id="PTHR13799:SF14">
    <property type="entry name" value="GTP CYCLOHYDROLASE 1 TYPE 2 HOMOLOG"/>
    <property type="match status" value="1"/>
</dbReference>
<evidence type="ECO:0000313" key="6">
    <source>
        <dbReference type="Proteomes" id="UP000321827"/>
    </source>
</evidence>
<evidence type="ECO:0000256" key="1">
    <source>
        <dbReference type="ARBA" id="ARBA00006964"/>
    </source>
</evidence>
<comment type="caution">
    <text evidence="5">The sequence shown here is derived from an EMBL/GenBank/DDBJ whole genome shotgun (WGS) entry which is preliminary data.</text>
</comment>
<dbReference type="Pfam" id="PF01784">
    <property type="entry name" value="DUF34_NIF3"/>
    <property type="match status" value="1"/>
</dbReference>
<feature type="binding site" evidence="4">
    <location>
        <position position="64"/>
    </location>
    <ligand>
        <name>a divalent metal cation</name>
        <dbReference type="ChEBI" id="CHEBI:60240"/>
        <label>2</label>
    </ligand>
</feature>
<feature type="binding site" evidence="4">
    <location>
        <position position="218"/>
    </location>
    <ligand>
        <name>a divalent metal cation</name>
        <dbReference type="ChEBI" id="CHEBI:60240"/>
        <label>1</label>
    </ligand>
</feature>
<dbReference type="NCBIfam" id="TIGR00486">
    <property type="entry name" value="YbgI_SA1388"/>
    <property type="match status" value="1"/>
</dbReference>
<dbReference type="GO" id="GO:0046872">
    <property type="term" value="F:metal ion binding"/>
    <property type="evidence" value="ECO:0007669"/>
    <property type="project" value="UniProtKB-KW"/>
</dbReference>
<keyword evidence="5" id="KW-0378">Hydrolase</keyword>
<dbReference type="GO" id="GO:0005737">
    <property type="term" value="C:cytoplasm"/>
    <property type="evidence" value="ECO:0007669"/>
    <property type="project" value="TreeGrafter"/>
</dbReference>
<keyword evidence="3 4" id="KW-0479">Metal-binding</keyword>
<dbReference type="EMBL" id="BJXN01000011">
    <property type="protein sequence ID" value="GEM90239.1"/>
    <property type="molecule type" value="Genomic_DNA"/>
</dbReference>
<evidence type="ECO:0000313" key="5">
    <source>
        <dbReference type="EMBL" id="GEM90239.1"/>
    </source>
</evidence>
<sequence>MQRDRLVTWLDDFLKIHDYPDLALNGLQVEGKETIERIGVAVDAAQATFDDAVAAGVDLLIVHHGLFWGQPLALRGHVKKRIQTLFDAGIGLYAAHLPLDAHPEVGNNAVLARELGMVDLEPFGSYKGVKIGFKGRFPAGTTLHDVADRLGQLTGMQSLVHQGGGDLIGRGGIVSGAAAWTLVEADEEGLDVFITGEPKHEVFHEAFERRINVVYAGHYDTETFGVKALAARLEAEFGLPWTFFDRPTGL</sequence>
<dbReference type="InterPro" id="IPR002678">
    <property type="entry name" value="DUF34/NIF3"/>
</dbReference>
<evidence type="ECO:0000256" key="3">
    <source>
        <dbReference type="ARBA" id="ARBA00022723"/>
    </source>
</evidence>
<dbReference type="GO" id="GO:0016787">
    <property type="term" value="F:hydrolase activity"/>
    <property type="evidence" value="ECO:0007669"/>
    <property type="project" value="UniProtKB-KW"/>
</dbReference>
<dbReference type="RefSeq" id="WP_147147811.1">
    <property type="nucleotide sequence ID" value="NZ_BJXN01000011.1"/>
</dbReference>
<evidence type="ECO:0000256" key="2">
    <source>
        <dbReference type="ARBA" id="ARBA00022112"/>
    </source>
</evidence>
<dbReference type="AlphaFoldDB" id="A0A511RKR2"/>
<dbReference type="Proteomes" id="UP000321827">
    <property type="component" value="Unassembled WGS sequence"/>
</dbReference>
<gene>
    <name evidence="5" type="ORF">ODE01S_16730</name>
</gene>
<dbReference type="Gene3D" id="3.40.1390.30">
    <property type="entry name" value="NIF3 (NGG1p interacting factor 3)-like"/>
    <property type="match status" value="2"/>
</dbReference>
<dbReference type="SUPFAM" id="SSF102705">
    <property type="entry name" value="NIF3 (NGG1p interacting factor 3)-like"/>
    <property type="match status" value="1"/>
</dbReference>
<dbReference type="PANTHER" id="PTHR13799">
    <property type="entry name" value="NGG1 INTERACTING FACTOR 3"/>
    <property type="match status" value="1"/>
</dbReference>
<evidence type="ECO:0000256" key="4">
    <source>
        <dbReference type="PIRSR" id="PIRSR602678-1"/>
    </source>
</evidence>
<dbReference type="InterPro" id="IPR036069">
    <property type="entry name" value="DUF34/NIF3_sf"/>
</dbReference>
<feature type="binding site" evidence="4">
    <location>
        <position position="63"/>
    </location>
    <ligand>
        <name>a divalent metal cation</name>
        <dbReference type="ChEBI" id="CHEBI:60240"/>
        <label>1</label>
    </ligand>
</feature>
<name>A0A511RKR2_9DEIN</name>
<feature type="binding site" evidence="4">
    <location>
        <position position="222"/>
    </location>
    <ligand>
        <name>a divalent metal cation</name>
        <dbReference type="ChEBI" id="CHEBI:60240"/>
        <label>1</label>
    </ligand>
</feature>
<feature type="binding site" evidence="4">
    <location>
        <position position="100"/>
    </location>
    <ligand>
        <name>a divalent metal cation</name>
        <dbReference type="ChEBI" id="CHEBI:60240"/>
        <label>1</label>
    </ligand>
</feature>
<protein>
    <recommendedName>
        <fullName evidence="2">GTP cyclohydrolase 1 type 2 homolog</fullName>
    </recommendedName>
</protein>